<dbReference type="Gene3D" id="3.30.70.270">
    <property type="match status" value="2"/>
</dbReference>
<dbReference type="FunFam" id="3.30.70.270:FF:000020">
    <property type="entry name" value="Transposon Tf2-6 polyprotein-like Protein"/>
    <property type="match status" value="1"/>
</dbReference>
<dbReference type="InterPro" id="IPR041577">
    <property type="entry name" value="RT_RNaseH_2"/>
</dbReference>
<dbReference type="InterPro" id="IPR012337">
    <property type="entry name" value="RNaseH-like_sf"/>
</dbReference>
<dbReference type="CDD" id="cd00303">
    <property type="entry name" value="retropepsin_like"/>
    <property type="match status" value="1"/>
</dbReference>
<dbReference type="CDD" id="cd09274">
    <property type="entry name" value="RNase_HI_RT_Ty3"/>
    <property type="match status" value="1"/>
</dbReference>
<dbReference type="Gene3D" id="3.10.10.10">
    <property type="entry name" value="HIV Type 1 Reverse Transcriptase, subunit A, domain 1"/>
    <property type="match status" value="1"/>
</dbReference>
<dbReference type="Pfam" id="PF24626">
    <property type="entry name" value="SH3_Tf2-1"/>
    <property type="match status" value="1"/>
</dbReference>
<dbReference type="InterPro" id="IPR043128">
    <property type="entry name" value="Rev_trsase/Diguanyl_cyclase"/>
</dbReference>
<dbReference type="PANTHER" id="PTHR37984:SF5">
    <property type="entry name" value="PROTEIN NYNRIN-LIKE"/>
    <property type="match status" value="1"/>
</dbReference>
<evidence type="ECO:0000256" key="1">
    <source>
        <dbReference type="ARBA" id="ARBA00023268"/>
    </source>
</evidence>
<evidence type="ECO:0000313" key="4">
    <source>
        <dbReference type="EMBL" id="RVW53531.1"/>
    </source>
</evidence>
<dbReference type="SUPFAM" id="SSF54160">
    <property type="entry name" value="Chromo domain-like"/>
    <property type="match status" value="1"/>
</dbReference>
<dbReference type="InterPro" id="IPR056924">
    <property type="entry name" value="SH3_Tf2-1"/>
</dbReference>
<dbReference type="SUPFAM" id="SSF53098">
    <property type="entry name" value="Ribonuclease H-like"/>
    <property type="match status" value="1"/>
</dbReference>
<dbReference type="GO" id="GO:0003676">
    <property type="term" value="F:nucleic acid binding"/>
    <property type="evidence" value="ECO:0007669"/>
    <property type="project" value="InterPro"/>
</dbReference>
<dbReference type="Gene3D" id="3.10.20.370">
    <property type="match status" value="1"/>
</dbReference>
<dbReference type="InterPro" id="IPR016197">
    <property type="entry name" value="Chromo-like_dom_sf"/>
</dbReference>
<feature type="domain" description="Reverse transcriptase/retrotransposon-derived protein RNase H-like" evidence="2">
    <location>
        <begin position="294"/>
        <end position="388"/>
    </location>
</feature>
<dbReference type="Pfam" id="PF17919">
    <property type="entry name" value="RT_RNaseH_2"/>
    <property type="match status" value="1"/>
</dbReference>
<dbReference type="Gene3D" id="3.30.420.10">
    <property type="entry name" value="Ribonuclease H-like superfamily/Ribonuclease H"/>
    <property type="match status" value="1"/>
</dbReference>
<dbReference type="InterPro" id="IPR043502">
    <property type="entry name" value="DNA/RNA_pol_sf"/>
</dbReference>
<dbReference type="GO" id="GO:0003824">
    <property type="term" value="F:catalytic activity"/>
    <property type="evidence" value="ECO:0007669"/>
    <property type="project" value="UniProtKB-KW"/>
</dbReference>
<gene>
    <name evidence="4" type="primary">pol_728</name>
    <name evidence="4" type="ORF">CK203_092399</name>
</gene>
<keyword evidence="1" id="KW-0511">Multifunctional enzyme</keyword>
<dbReference type="InterPro" id="IPR036397">
    <property type="entry name" value="RNaseH_sf"/>
</dbReference>
<sequence length="651" mass="73482">MGIVDIEGDQLEPKPYDALPEISFHAIVGTKHPQTIRVLGKLKNKNVTVLIDGGSTHNFIDQAIVSKFGLPDFLPVAACRLVLGVQWLATLGPIKTDYKQLTMSFNMAGTSHTFQELGRTDIEALTDKEFNGLQGTKLFFQIIPSNNNSQPTSYPLEMAHFLVNFPWVFETPTSLPPKRSHDHHIPLHPTIGPSGYHQIHLQEDDIPKTAFRTLKGDYEFLVMPFGFTNALATFQRVSVDPAKIQAVIEWPTPTTAKGVRGFLGLASYYRKFIRHFGCIAAHLNRLLRKDGFHWNEAVEMAFKQLKVALTSPPILCLPDFTQQFVIECDASGIGLDAILTQQNRLVAYFSETLKDLALTLSTYEKEMLAIVKAIKKWRPYLLGKPFTVRTDQKRLPSSNGYTAIMVVVNRLTKYAHFVALKHPFTAVIVAKAFFANVVRLHGEQSQKWLEWIPWAEFNYNTSTHSSTKMTPFEAVYDIPLPSLLAYIPGTSRVQAVDEYLCDRDAILLGDYVYLKLQPYRQTSVAFRASMKLAPRFFGPYRVIEKVGPVAYKLALPHGSQIHDVFHVSLLRKHMGPVSPTSTQLSPVSDISTILPQPEVVLDRCVIHKGKYCPKSEILVKWIGVPAEDATWENEWRFTKSYLDFILVNKDP</sequence>
<dbReference type="AlphaFoldDB" id="A0A438F0K2"/>
<name>A0A438F0K2_VITVI</name>
<comment type="caution">
    <text evidence="4">The sequence shown here is derived from an EMBL/GenBank/DDBJ whole genome shotgun (WGS) entry which is preliminary data.</text>
</comment>
<evidence type="ECO:0000313" key="5">
    <source>
        <dbReference type="Proteomes" id="UP000288805"/>
    </source>
</evidence>
<dbReference type="InterPro" id="IPR050951">
    <property type="entry name" value="Retrovirus_Pol_polyprotein"/>
</dbReference>
<proteinExistence type="predicted"/>
<evidence type="ECO:0000259" key="2">
    <source>
        <dbReference type="Pfam" id="PF17919"/>
    </source>
</evidence>
<feature type="domain" description="Tf2-1-like SH3-like" evidence="3">
    <location>
        <begin position="509"/>
        <end position="573"/>
    </location>
</feature>
<protein>
    <submittedName>
        <fullName evidence="4">Retrovirus-related Pol polyprotein from transposon 17.6</fullName>
    </submittedName>
</protein>
<reference evidence="4 5" key="1">
    <citation type="journal article" date="2018" name="PLoS Genet.">
        <title>Population sequencing reveals clonal diversity and ancestral inbreeding in the grapevine cultivar Chardonnay.</title>
        <authorList>
            <person name="Roach M.J."/>
            <person name="Johnson D.L."/>
            <person name="Bohlmann J."/>
            <person name="van Vuuren H.J."/>
            <person name="Jones S.J."/>
            <person name="Pretorius I.S."/>
            <person name="Schmidt S.A."/>
            <person name="Borneman A.R."/>
        </authorList>
    </citation>
    <scope>NUCLEOTIDE SEQUENCE [LARGE SCALE GENOMIC DNA]</scope>
    <source>
        <strain evidence="5">cv. Chardonnay</strain>
        <tissue evidence="4">Leaf</tissue>
    </source>
</reference>
<dbReference type="PANTHER" id="PTHR37984">
    <property type="entry name" value="PROTEIN CBG26694"/>
    <property type="match status" value="1"/>
</dbReference>
<dbReference type="SUPFAM" id="SSF56672">
    <property type="entry name" value="DNA/RNA polymerases"/>
    <property type="match status" value="1"/>
</dbReference>
<dbReference type="EMBL" id="QGNW01001143">
    <property type="protein sequence ID" value="RVW53531.1"/>
    <property type="molecule type" value="Genomic_DNA"/>
</dbReference>
<accession>A0A438F0K2</accession>
<organism evidence="4 5">
    <name type="scientific">Vitis vinifera</name>
    <name type="common">Grape</name>
    <dbReference type="NCBI Taxonomy" id="29760"/>
    <lineage>
        <taxon>Eukaryota</taxon>
        <taxon>Viridiplantae</taxon>
        <taxon>Streptophyta</taxon>
        <taxon>Embryophyta</taxon>
        <taxon>Tracheophyta</taxon>
        <taxon>Spermatophyta</taxon>
        <taxon>Magnoliopsida</taxon>
        <taxon>eudicotyledons</taxon>
        <taxon>Gunneridae</taxon>
        <taxon>Pentapetalae</taxon>
        <taxon>rosids</taxon>
        <taxon>Vitales</taxon>
        <taxon>Vitaceae</taxon>
        <taxon>Viteae</taxon>
        <taxon>Vitis</taxon>
    </lineage>
</organism>
<evidence type="ECO:0000259" key="3">
    <source>
        <dbReference type="Pfam" id="PF24626"/>
    </source>
</evidence>
<dbReference type="Proteomes" id="UP000288805">
    <property type="component" value="Unassembled WGS sequence"/>
</dbReference>